<comment type="caution">
    <text evidence="1">The sequence shown here is derived from an EMBL/GenBank/DDBJ whole genome shotgun (WGS) entry which is preliminary data.</text>
</comment>
<evidence type="ECO:0000313" key="2">
    <source>
        <dbReference type="Proteomes" id="UP000305674"/>
    </source>
</evidence>
<accession>A0A4U1BFZ0</accession>
<gene>
    <name evidence="1" type="ORF">FCL40_09835</name>
</gene>
<organism evidence="1 2">
    <name type="scientific">Ferrimonas sediminicola</name>
    <dbReference type="NCBI Taxonomy" id="2569538"/>
    <lineage>
        <taxon>Bacteria</taxon>
        <taxon>Pseudomonadati</taxon>
        <taxon>Pseudomonadota</taxon>
        <taxon>Gammaproteobacteria</taxon>
        <taxon>Alteromonadales</taxon>
        <taxon>Ferrimonadaceae</taxon>
        <taxon>Ferrimonas</taxon>
    </lineage>
</organism>
<dbReference type="PROSITE" id="PS51257">
    <property type="entry name" value="PROKAR_LIPOPROTEIN"/>
    <property type="match status" value="1"/>
</dbReference>
<protein>
    <recommendedName>
        <fullName evidence="3">Lipoprotein</fullName>
    </recommendedName>
</protein>
<evidence type="ECO:0000313" key="1">
    <source>
        <dbReference type="EMBL" id="TKB48931.1"/>
    </source>
</evidence>
<evidence type="ECO:0008006" key="3">
    <source>
        <dbReference type="Google" id="ProtNLM"/>
    </source>
</evidence>
<sequence length="156" mass="17035">MKRMVLLMTVLLAGCTSSYDVVEPARVTVRQIESRLELASARLPDAGHRSEAFLRQLSEHSDHLSLSIGYGPGAESLANNLKLSAYGFGVSPVRVALVALPGDAKDRLTLDARYLLIQGEECGRLSMAKREQYRFGCTLEYNRSLSLVNPLPGGGR</sequence>
<keyword evidence="2" id="KW-1185">Reference proteome</keyword>
<dbReference type="AlphaFoldDB" id="A0A4U1BFZ0"/>
<dbReference type="EMBL" id="SWCI01000005">
    <property type="protein sequence ID" value="TKB48931.1"/>
    <property type="molecule type" value="Genomic_DNA"/>
</dbReference>
<name>A0A4U1BFZ0_9GAMM</name>
<dbReference type="RefSeq" id="WP_136853124.1">
    <property type="nucleotide sequence ID" value="NZ_SWCI01000005.1"/>
</dbReference>
<dbReference type="OrthoDB" id="5898842at2"/>
<proteinExistence type="predicted"/>
<dbReference type="Proteomes" id="UP000305674">
    <property type="component" value="Unassembled WGS sequence"/>
</dbReference>
<reference evidence="1 2" key="1">
    <citation type="submission" date="2019-04" db="EMBL/GenBank/DDBJ databases">
        <authorList>
            <person name="Hwang J.C."/>
        </authorList>
    </citation>
    <scope>NUCLEOTIDE SEQUENCE [LARGE SCALE GENOMIC DNA]</scope>
    <source>
        <strain evidence="1 2">IMCC35001</strain>
    </source>
</reference>